<keyword evidence="3" id="KW-0378">Hydrolase</keyword>
<comment type="similarity">
    <text evidence="1">Belongs to the peptidase C40 family.</text>
</comment>
<feature type="compositionally biased region" description="Gly residues" evidence="5">
    <location>
        <begin position="375"/>
        <end position="391"/>
    </location>
</feature>
<dbReference type="RefSeq" id="WP_176161809.1">
    <property type="nucleotide sequence ID" value="NZ_CP054929.1"/>
</dbReference>
<accession>A0A7H8N6E4</accession>
<dbReference type="InterPro" id="IPR036366">
    <property type="entry name" value="PGBDSf"/>
</dbReference>
<keyword evidence="2" id="KW-0645">Protease</keyword>
<evidence type="ECO:0000313" key="8">
    <source>
        <dbReference type="Proteomes" id="UP000509303"/>
    </source>
</evidence>
<dbReference type="SUPFAM" id="SSF54001">
    <property type="entry name" value="Cysteine proteinases"/>
    <property type="match status" value="1"/>
</dbReference>
<evidence type="ECO:0000256" key="3">
    <source>
        <dbReference type="ARBA" id="ARBA00022801"/>
    </source>
</evidence>
<evidence type="ECO:0000256" key="1">
    <source>
        <dbReference type="ARBA" id="ARBA00007074"/>
    </source>
</evidence>
<keyword evidence="4" id="KW-0788">Thiol protease</keyword>
<evidence type="ECO:0000256" key="4">
    <source>
        <dbReference type="ARBA" id="ARBA00022807"/>
    </source>
</evidence>
<dbReference type="InterPro" id="IPR036365">
    <property type="entry name" value="PGBD-like_sf"/>
</dbReference>
<dbReference type="EMBL" id="CP054929">
    <property type="protein sequence ID" value="QKW50074.1"/>
    <property type="molecule type" value="Genomic_DNA"/>
</dbReference>
<reference evidence="7 8" key="1">
    <citation type="submission" date="2020-06" db="EMBL/GenBank/DDBJ databases">
        <title>Genome mining for natural products.</title>
        <authorList>
            <person name="Zhang B."/>
            <person name="Shi J."/>
            <person name="Ge H."/>
        </authorList>
    </citation>
    <scope>NUCLEOTIDE SEQUENCE [LARGE SCALE GENOMIC DNA]</scope>
    <source>
        <strain evidence="7 8">NA00687</strain>
    </source>
</reference>
<evidence type="ECO:0000259" key="6">
    <source>
        <dbReference type="PROSITE" id="PS51935"/>
    </source>
</evidence>
<evidence type="ECO:0000313" key="7">
    <source>
        <dbReference type="EMBL" id="QKW50074.1"/>
    </source>
</evidence>
<keyword evidence="8" id="KW-1185">Reference proteome</keyword>
<feature type="region of interest" description="Disordered" evidence="5">
    <location>
        <begin position="375"/>
        <end position="398"/>
    </location>
</feature>
<organism evidence="7 8">
    <name type="scientific">Streptomyces buecherae</name>
    <dbReference type="NCBI Taxonomy" id="2763006"/>
    <lineage>
        <taxon>Bacteria</taxon>
        <taxon>Bacillati</taxon>
        <taxon>Actinomycetota</taxon>
        <taxon>Actinomycetes</taxon>
        <taxon>Kitasatosporales</taxon>
        <taxon>Streptomycetaceae</taxon>
        <taxon>Streptomyces</taxon>
    </lineage>
</organism>
<dbReference type="InterPro" id="IPR047763">
    <property type="entry name" value="PG_bind_dom_phiBT1-type"/>
</dbReference>
<name>A0A7H8N6E4_9ACTN</name>
<dbReference type="InterPro" id="IPR000064">
    <property type="entry name" value="NLP_P60_dom"/>
</dbReference>
<evidence type="ECO:0000256" key="2">
    <source>
        <dbReference type="ARBA" id="ARBA00022670"/>
    </source>
</evidence>
<sequence>MPAPVFHEYEPPVDCPCAGCVERRRTLPNAAPPRAGGHPAAHGARRAMVLVAAAGTVLGTASHGVGAADRPAGPGAPGARTPGAAEHPEAAGDAAAADAATAAAEALALVAGDAPQGAPGPLYGGGEPAAGGGHAVTAASSRTITRATILARAQRWVDQRVPYSMGGYAADGYRRDCSGFISMAWNLGSNQWTGSLSGFAVRISKSQLEPGDMLLFHNAANPTAGSHVTLFGGWVDAARTRYIAYEQTRPHTVKRSTPYAYWNNSSKYVAYRYRGVRDGGMPGNPGGGEHGSAFPGTRAFGPGAHNAHVTELGRMLVRRGAGKYYGSGPGPLWSEADRRATRAFQLAQGWRGAEADGIPGPSTWRYLVTGEGRDIGAGSGSGSGNGSGGTSGHRVPAFPGVGSFRPGQSNAHVEQLGQRLVRKGFGRHYAQGPSRRWSESDRRNVEAFQRAQGWRGADANGYPGPETWRRLFA</sequence>
<feature type="domain" description="NlpC/P60" evidence="6">
    <location>
        <begin position="143"/>
        <end position="273"/>
    </location>
</feature>
<dbReference type="InterPro" id="IPR038765">
    <property type="entry name" value="Papain-like_cys_pep_sf"/>
</dbReference>
<dbReference type="AlphaFoldDB" id="A0A7H8N6E4"/>
<dbReference type="SUPFAM" id="SSF47090">
    <property type="entry name" value="PGBD-like"/>
    <property type="match status" value="2"/>
</dbReference>
<dbReference type="GO" id="GO:0006508">
    <property type="term" value="P:proteolysis"/>
    <property type="evidence" value="ECO:0007669"/>
    <property type="project" value="UniProtKB-KW"/>
</dbReference>
<gene>
    <name evidence="7" type="ORF">HUT08_11580</name>
</gene>
<dbReference type="PROSITE" id="PS51935">
    <property type="entry name" value="NLPC_P60"/>
    <property type="match status" value="1"/>
</dbReference>
<dbReference type="Gene3D" id="1.10.101.10">
    <property type="entry name" value="PGBD-like superfamily/PGBD"/>
    <property type="match status" value="2"/>
</dbReference>
<protein>
    <submittedName>
        <fullName evidence="7">Peptidoglycan-binding protein</fullName>
    </submittedName>
</protein>
<dbReference type="NCBIfam" id="NF038080">
    <property type="entry name" value="PG_bind_siph"/>
    <property type="match status" value="2"/>
</dbReference>
<dbReference type="Proteomes" id="UP000509303">
    <property type="component" value="Chromosome"/>
</dbReference>
<evidence type="ECO:0000256" key="5">
    <source>
        <dbReference type="SAM" id="MobiDB-lite"/>
    </source>
</evidence>
<dbReference type="GO" id="GO:0008234">
    <property type="term" value="F:cysteine-type peptidase activity"/>
    <property type="evidence" value="ECO:0007669"/>
    <property type="project" value="UniProtKB-KW"/>
</dbReference>
<dbReference type="Gene3D" id="3.90.1720.10">
    <property type="entry name" value="endopeptidase domain like (from Nostoc punctiforme)"/>
    <property type="match status" value="1"/>
</dbReference>
<proteinExistence type="inferred from homology"/>
<feature type="region of interest" description="Disordered" evidence="5">
    <location>
        <begin position="65"/>
        <end position="97"/>
    </location>
</feature>
<dbReference type="Pfam" id="PF00877">
    <property type="entry name" value="NLPC_P60"/>
    <property type="match status" value="1"/>
</dbReference>